<keyword evidence="3" id="KW-1185">Reference proteome</keyword>
<dbReference type="OrthoDB" id="73875at2759"/>
<dbReference type="GO" id="GO:0006032">
    <property type="term" value="P:chitin catabolic process"/>
    <property type="evidence" value="ECO:0007669"/>
    <property type="project" value="TreeGrafter"/>
</dbReference>
<dbReference type="GO" id="GO:0005576">
    <property type="term" value="C:extracellular region"/>
    <property type="evidence" value="ECO:0007669"/>
    <property type="project" value="TreeGrafter"/>
</dbReference>
<feature type="domain" description="GH18" evidence="1">
    <location>
        <begin position="1"/>
        <end position="201"/>
    </location>
</feature>
<dbReference type="WBParaSite" id="ACOC_0000593801-mRNA-1">
    <property type="protein sequence ID" value="ACOC_0000593801-mRNA-1"/>
    <property type="gene ID" value="ACOC_0000593801"/>
</dbReference>
<evidence type="ECO:0000313" key="3">
    <source>
        <dbReference type="Proteomes" id="UP000267027"/>
    </source>
</evidence>
<dbReference type="PROSITE" id="PS51910">
    <property type="entry name" value="GH18_2"/>
    <property type="match status" value="2"/>
</dbReference>
<dbReference type="InterPro" id="IPR029070">
    <property type="entry name" value="Chitinase_insertion_sf"/>
</dbReference>
<dbReference type="GO" id="GO:0004568">
    <property type="term" value="F:chitinase activity"/>
    <property type="evidence" value="ECO:0007669"/>
    <property type="project" value="TreeGrafter"/>
</dbReference>
<dbReference type="Pfam" id="PF00704">
    <property type="entry name" value="Glyco_hydro_18"/>
    <property type="match status" value="2"/>
</dbReference>
<name>A0A0R3PM68_ANGCS</name>
<organism evidence="4">
    <name type="scientific">Angiostrongylus costaricensis</name>
    <name type="common">Nematode worm</name>
    <dbReference type="NCBI Taxonomy" id="334426"/>
    <lineage>
        <taxon>Eukaryota</taxon>
        <taxon>Metazoa</taxon>
        <taxon>Ecdysozoa</taxon>
        <taxon>Nematoda</taxon>
        <taxon>Chromadorea</taxon>
        <taxon>Rhabditida</taxon>
        <taxon>Rhabditina</taxon>
        <taxon>Rhabditomorpha</taxon>
        <taxon>Strongyloidea</taxon>
        <taxon>Metastrongylidae</taxon>
        <taxon>Angiostrongylus</taxon>
    </lineage>
</organism>
<evidence type="ECO:0000259" key="1">
    <source>
        <dbReference type="PROSITE" id="PS51910"/>
    </source>
</evidence>
<gene>
    <name evidence="2" type="ORF">ACOC_LOCUS5939</name>
</gene>
<feature type="domain" description="GH18" evidence="1">
    <location>
        <begin position="215"/>
        <end position="562"/>
    </location>
</feature>
<sequence>MGCYKESNKMTGKWNSTTDLIILQTHRLHSSREAFSGHHSPMFAGPAIQDSRMTVESFVRSWIYRGVPREKLVVSVTSVPTSVTLNQELPFTDKVFGIPVIPSLLTLGNHILSQTEICEAVKSNNSRVLWIEESGVPALFHGSVFVAFDNEKSAKIKATWTSSNNLAGVAIHGLPQDNPNADCPDRPFPILQSIVDAQVCTLCAVMNQSKCSSSFQVVCDYRLPALDEAQRLDASKIPFELCTEVVVEHAVIDANATVRFPSEEQRDVAKQLSGLRSNMKNMVISLRCGMEKGEFVQFMLSRAKRMKLAATIRSFMDEFSFGGVELRCADLVTKITKLQFAHFLRLLKKEMKTKEECDKTVSIRFSAWHTNLRANYDITLLNSLHRVVLEPFSVPLFSDGAFVHSPLFPVDISNKSITSIDSAIRDWERSGLMPSKILLLIPSYGMEQSLLNWTDIGIGRPTEKEYSIIGQAELCQRLKYTGTIRQTHWDSMTVNAFSTSGRWISIDDQQSVKYKRRSFHMRYALREGLAGVGLMSLNEDDHMGACGSGVFPILRSISVRCR</sequence>
<evidence type="ECO:0000313" key="2">
    <source>
        <dbReference type="EMBL" id="VDM57524.1"/>
    </source>
</evidence>
<dbReference type="AlphaFoldDB" id="A0A0R3PM68"/>
<protein>
    <submittedName>
        <fullName evidence="4">Glyco_18 domain-containing protein</fullName>
    </submittedName>
</protein>
<dbReference type="Proteomes" id="UP000267027">
    <property type="component" value="Unassembled WGS sequence"/>
</dbReference>
<dbReference type="InterPro" id="IPR017853">
    <property type="entry name" value="GH"/>
</dbReference>
<reference evidence="2 3" key="2">
    <citation type="submission" date="2018-11" db="EMBL/GenBank/DDBJ databases">
        <authorList>
            <consortium name="Pathogen Informatics"/>
        </authorList>
    </citation>
    <scope>NUCLEOTIDE SEQUENCE [LARGE SCALE GENOMIC DNA]</scope>
    <source>
        <strain evidence="2 3">Costa Rica</strain>
    </source>
</reference>
<dbReference type="SMART" id="SM00636">
    <property type="entry name" value="Glyco_18"/>
    <property type="match status" value="1"/>
</dbReference>
<dbReference type="GO" id="GO:0005975">
    <property type="term" value="P:carbohydrate metabolic process"/>
    <property type="evidence" value="ECO:0007669"/>
    <property type="project" value="InterPro"/>
</dbReference>
<dbReference type="GO" id="GO:0008061">
    <property type="term" value="F:chitin binding"/>
    <property type="evidence" value="ECO:0007669"/>
    <property type="project" value="InterPro"/>
</dbReference>
<dbReference type="SUPFAM" id="SSF51445">
    <property type="entry name" value="(Trans)glycosidases"/>
    <property type="match status" value="2"/>
</dbReference>
<dbReference type="InterPro" id="IPR001223">
    <property type="entry name" value="Glyco_hydro18_cat"/>
</dbReference>
<proteinExistence type="predicted"/>
<accession>A0A0R3PM68</accession>
<dbReference type="Gene3D" id="3.10.50.10">
    <property type="match status" value="1"/>
</dbReference>
<dbReference type="InterPro" id="IPR050314">
    <property type="entry name" value="Glycosyl_Hydrlase_18"/>
</dbReference>
<dbReference type="STRING" id="334426.A0A0R3PM68"/>
<dbReference type="PANTHER" id="PTHR11177:SF317">
    <property type="entry name" value="CHITINASE 12-RELATED"/>
    <property type="match status" value="1"/>
</dbReference>
<dbReference type="PANTHER" id="PTHR11177">
    <property type="entry name" value="CHITINASE"/>
    <property type="match status" value="1"/>
</dbReference>
<dbReference type="OMA" id="WEDTANV"/>
<dbReference type="InterPro" id="IPR011583">
    <property type="entry name" value="Chitinase_II/V-like_cat"/>
</dbReference>
<reference evidence="4" key="1">
    <citation type="submission" date="2017-02" db="UniProtKB">
        <authorList>
            <consortium name="WormBaseParasite"/>
        </authorList>
    </citation>
    <scope>IDENTIFICATION</scope>
</reference>
<dbReference type="EMBL" id="UYYA01003907">
    <property type="protein sequence ID" value="VDM57524.1"/>
    <property type="molecule type" value="Genomic_DNA"/>
</dbReference>
<evidence type="ECO:0000313" key="4">
    <source>
        <dbReference type="WBParaSite" id="ACOC_0000593801-mRNA-1"/>
    </source>
</evidence>
<dbReference type="Gene3D" id="3.20.20.80">
    <property type="entry name" value="Glycosidases"/>
    <property type="match status" value="3"/>
</dbReference>